<evidence type="ECO:0000256" key="2">
    <source>
        <dbReference type="ARBA" id="ARBA00010505"/>
    </source>
</evidence>
<comment type="function">
    <text evidence="1">Thiol-specific peroxidase that catalyzes the reduction of hydrogen peroxide and organic hydroperoxides to water and alcohols, respectively. Plays a role in cell protection against oxidative stress by detoxifying peroxides and as sensor of hydrogen peroxide-mediated signaling events.</text>
</comment>
<dbReference type="SUPFAM" id="SSF52833">
    <property type="entry name" value="Thioredoxin-like"/>
    <property type="match status" value="1"/>
</dbReference>
<dbReference type="InterPro" id="IPR013740">
    <property type="entry name" value="Redoxin"/>
</dbReference>
<keyword evidence="9" id="KW-1185">Reference proteome</keyword>
<feature type="active site" description="Cysteine sulfenic acid (-SOH) intermediate" evidence="6">
    <location>
        <position position="45"/>
    </location>
</feature>
<dbReference type="Pfam" id="PF08534">
    <property type="entry name" value="Redoxin"/>
    <property type="match status" value="1"/>
</dbReference>
<accession>E9I062</accession>
<dbReference type="InterPro" id="IPR036249">
    <property type="entry name" value="Thioredoxin-like_sf"/>
</dbReference>
<protein>
    <recommendedName>
        <fullName evidence="7">Redoxin domain-containing protein</fullName>
    </recommendedName>
</protein>
<dbReference type="GO" id="GO:0034599">
    <property type="term" value="P:cellular response to oxidative stress"/>
    <property type="evidence" value="ECO:0007669"/>
    <property type="project" value="InterPro"/>
</dbReference>
<gene>
    <name evidence="8" type="ORF">DAPPUDRAFT_67864</name>
</gene>
<dbReference type="Proteomes" id="UP000000305">
    <property type="component" value="Unassembled WGS sequence"/>
</dbReference>
<evidence type="ECO:0000313" key="8">
    <source>
        <dbReference type="EMBL" id="EFX62619.1"/>
    </source>
</evidence>
<feature type="non-terminal residue" evidence="8">
    <location>
        <position position="1"/>
    </location>
</feature>
<keyword evidence="3" id="KW-0575">Peroxidase</keyword>
<keyword evidence="4" id="KW-0049">Antioxidant</keyword>
<dbReference type="PANTHER" id="PTHR10430:SF16">
    <property type="entry name" value="PEROXIREDOXIN-5, MITOCHONDRIAL"/>
    <property type="match status" value="1"/>
</dbReference>
<dbReference type="PANTHER" id="PTHR10430">
    <property type="entry name" value="PEROXIREDOXIN"/>
    <property type="match status" value="1"/>
</dbReference>
<dbReference type="Gene3D" id="3.40.30.10">
    <property type="entry name" value="Glutaredoxin"/>
    <property type="match status" value="1"/>
</dbReference>
<dbReference type="OMA" id="KVSTVHC"/>
<dbReference type="InParanoid" id="E9I062"/>
<dbReference type="PhylomeDB" id="E9I062"/>
<dbReference type="EMBL" id="GL733480">
    <property type="protein sequence ID" value="EFX62619.1"/>
    <property type="molecule type" value="Genomic_DNA"/>
</dbReference>
<evidence type="ECO:0000256" key="4">
    <source>
        <dbReference type="ARBA" id="ARBA00022862"/>
    </source>
</evidence>
<name>E9I062_DAPPU</name>
<proteinExistence type="inferred from homology"/>
<evidence type="ECO:0000313" key="9">
    <source>
        <dbReference type="Proteomes" id="UP000000305"/>
    </source>
</evidence>
<dbReference type="HOGENOM" id="CLU_2910708_0_0_1"/>
<sequence length="62" mass="6572">IQSGDKLPSVDLYENTPATKVNIAELTAGKKVIIIGVPGAFTPCCSKVSTVHCLSKLSEFNH</sequence>
<dbReference type="GO" id="GO:0008379">
    <property type="term" value="F:thioredoxin peroxidase activity"/>
    <property type="evidence" value="ECO:0007669"/>
    <property type="project" value="InterPro"/>
</dbReference>
<evidence type="ECO:0000256" key="5">
    <source>
        <dbReference type="ARBA" id="ARBA00023002"/>
    </source>
</evidence>
<organism evidence="8 9">
    <name type="scientific">Daphnia pulex</name>
    <name type="common">Water flea</name>
    <dbReference type="NCBI Taxonomy" id="6669"/>
    <lineage>
        <taxon>Eukaryota</taxon>
        <taxon>Metazoa</taxon>
        <taxon>Ecdysozoa</taxon>
        <taxon>Arthropoda</taxon>
        <taxon>Crustacea</taxon>
        <taxon>Branchiopoda</taxon>
        <taxon>Diplostraca</taxon>
        <taxon>Cladocera</taxon>
        <taxon>Anomopoda</taxon>
        <taxon>Daphniidae</taxon>
        <taxon>Daphnia</taxon>
    </lineage>
</organism>
<reference evidence="8 9" key="1">
    <citation type="journal article" date="2011" name="Science">
        <title>The ecoresponsive genome of Daphnia pulex.</title>
        <authorList>
            <person name="Colbourne J.K."/>
            <person name="Pfrender M.E."/>
            <person name="Gilbert D."/>
            <person name="Thomas W.K."/>
            <person name="Tucker A."/>
            <person name="Oakley T.H."/>
            <person name="Tokishita S."/>
            <person name="Aerts A."/>
            <person name="Arnold G.J."/>
            <person name="Basu M.K."/>
            <person name="Bauer D.J."/>
            <person name="Caceres C.E."/>
            <person name="Carmel L."/>
            <person name="Casola C."/>
            <person name="Choi J.H."/>
            <person name="Detter J.C."/>
            <person name="Dong Q."/>
            <person name="Dusheyko S."/>
            <person name="Eads B.D."/>
            <person name="Frohlich T."/>
            <person name="Geiler-Samerotte K.A."/>
            <person name="Gerlach D."/>
            <person name="Hatcher P."/>
            <person name="Jogdeo S."/>
            <person name="Krijgsveld J."/>
            <person name="Kriventseva E.V."/>
            <person name="Kultz D."/>
            <person name="Laforsch C."/>
            <person name="Lindquist E."/>
            <person name="Lopez J."/>
            <person name="Manak J.R."/>
            <person name="Muller J."/>
            <person name="Pangilinan J."/>
            <person name="Patwardhan R.P."/>
            <person name="Pitluck S."/>
            <person name="Pritham E.J."/>
            <person name="Rechtsteiner A."/>
            <person name="Rho M."/>
            <person name="Rogozin I.B."/>
            <person name="Sakarya O."/>
            <person name="Salamov A."/>
            <person name="Schaack S."/>
            <person name="Shapiro H."/>
            <person name="Shiga Y."/>
            <person name="Skalitzky C."/>
            <person name="Smith Z."/>
            <person name="Souvorov A."/>
            <person name="Sung W."/>
            <person name="Tang Z."/>
            <person name="Tsuchiya D."/>
            <person name="Tu H."/>
            <person name="Vos H."/>
            <person name="Wang M."/>
            <person name="Wolf Y.I."/>
            <person name="Yamagata H."/>
            <person name="Yamada T."/>
            <person name="Ye Y."/>
            <person name="Shaw J.R."/>
            <person name="Andrews J."/>
            <person name="Crease T.J."/>
            <person name="Tang H."/>
            <person name="Lucas S.M."/>
            <person name="Robertson H.M."/>
            <person name="Bork P."/>
            <person name="Koonin E.V."/>
            <person name="Zdobnov E.M."/>
            <person name="Grigoriev I.V."/>
            <person name="Lynch M."/>
            <person name="Boore J.L."/>
        </authorList>
    </citation>
    <scope>NUCLEOTIDE SEQUENCE [LARGE SCALE GENOMIC DNA]</scope>
</reference>
<feature type="domain" description="Redoxin" evidence="7">
    <location>
        <begin position="2"/>
        <end position="59"/>
    </location>
</feature>
<evidence type="ECO:0000259" key="7">
    <source>
        <dbReference type="Pfam" id="PF08534"/>
    </source>
</evidence>
<dbReference type="KEGG" id="dpx:DAPPUDRAFT_67864"/>
<evidence type="ECO:0000256" key="3">
    <source>
        <dbReference type="ARBA" id="ARBA00022559"/>
    </source>
</evidence>
<dbReference type="STRING" id="6669.E9I062"/>
<dbReference type="eggNOG" id="KOG0541">
    <property type="taxonomic scope" value="Eukaryota"/>
</dbReference>
<evidence type="ECO:0000256" key="6">
    <source>
        <dbReference type="PIRSR" id="PIRSR637944-1"/>
    </source>
</evidence>
<keyword evidence="5" id="KW-0560">Oxidoreductase</keyword>
<dbReference type="FunFam" id="3.40.30.10:FF:001009">
    <property type="entry name" value="Uncharacterized protein"/>
    <property type="match status" value="1"/>
</dbReference>
<comment type="similarity">
    <text evidence="2">Belongs to the peroxiredoxin family. Prx5 subfamily.</text>
</comment>
<evidence type="ECO:0000256" key="1">
    <source>
        <dbReference type="ARBA" id="ARBA00003330"/>
    </source>
</evidence>
<dbReference type="AlphaFoldDB" id="E9I062"/>
<dbReference type="OrthoDB" id="1882547at2759"/>
<dbReference type="InterPro" id="IPR037944">
    <property type="entry name" value="PRX5-like"/>
</dbReference>